<evidence type="ECO:0000256" key="1">
    <source>
        <dbReference type="ARBA" id="ARBA00022603"/>
    </source>
</evidence>
<reference evidence="5 7" key="1">
    <citation type="submission" date="2014-08" db="EMBL/GenBank/DDBJ databases">
        <title>Clostridium innocuum, an unnegligible vancomycin-resistant pathogen causing extra-intestinal infections.</title>
        <authorList>
            <person name="Feng Y."/>
            <person name="Chiu C.-H."/>
        </authorList>
    </citation>
    <scope>NUCLEOTIDE SEQUENCE [LARGE SCALE GENOMIC DNA]</scope>
    <source>
        <strain evidence="5 7">AN88</strain>
    </source>
</reference>
<protein>
    <submittedName>
        <fullName evidence="5 6">SAM-dependent methyltransferase</fullName>
    </submittedName>
</protein>
<dbReference type="RefSeq" id="WP_008819284.1">
    <property type="nucleotide sequence ID" value="NZ_AP025565.1"/>
</dbReference>
<evidence type="ECO:0000259" key="4">
    <source>
        <dbReference type="Pfam" id="PF13649"/>
    </source>
</evidence>
<dbReference type="EMBL" id="JQIF01000095">
    <property type="protein sequence ID" value="KGJ51862.1"/>
    <property type="molecule type" value="Genomic_DNA"/>
</dbReference>
<reference evidence="6" key="2">
    <citation type="journal article" date="2022" name="Clin. Infect. Dis.">
        <title>Association between Clostridium innocuum and antibiotic-associated diarrhea in adults and children: A cross-sectional study and comparative genomics analysis.</title>
        <authorList>
            <person name="Cherny K.E."/>
            <person name="Muscat E.B."/>
            <person name="Balaji A."/>
            <person name="Mukherjee J."/>
            <person name="Ozer E.A."/>
            <person name="Angarone M.P."/>
            <person name="Hauser A.R."/>
            <person name="Sichel J.S."/>
            <person name="Amponsah E."/>
            <person name="Kociolek L.K."/>
        </authorList>
    </citation>
    <scope>NUCLEOTIDE SEQUENCE</scope>
    <source>
        <strain evidence="6">NU1-AC-029v</strain>
    </source>
</reference>
<evidence type="ECO:0000256" key="2">
    <source>
        <dbReference type="ARBA" id="ARBA00022679"/>
    </source>
</evidence>
<keyword evidence="2 5" id="KW-0808">Transferase</keyword>
<evidence type="ECO:0000256" key="3">
    <source>
        <dbReference type="ARBA" id="ARBA00022691"/>
    </source>
</evidence>
<proteinExistence type="predicted"/>
<dbReference type="Gene3D" id="3.40.50.150">
    <property type="entry name" value="Vaccinia Virus protein VP39"/>
    <property type="match status" value="1"/>
</dbReference>
<dbReference type="EMBL" id="JAKTMA010000013">
    <property type="protein sequence ID" value="MCR0232927.1"/>
    <property type="molecule type" value="Genomic_DNA"/>
</dbReference>
<evidence type="ECO:0000313" key="7">
    <source>
        <dbReference type="Proteomes" id="UP000030008"/>
    </source>
</evidence>
<dbReference type="InterPro" id="IPR029063">
    <property type="entry name" value="SAM-dependent_MTases_sf"/>
</dbReference>
<evidence type="ECO:0000313" key="5">
    <source>
        <dbReference type="EMBL" id="KGJ51862.1"/>
    </source>
</evidence>
<dbReference type="CDD" id="cd02440">
    <property type="entry name" value="AdoMet_MTases"/>
    <property type="match status" value="1"/>
</dbReference>
<organism evidence="5 7">
    <name type="scientific">Clostridium innocuum</name>
    <dbReference type="NCBI Taxonomy" id="1522"/>
    <lineage>
        <taxon>Bacteria</taxon>
        <taxon>Bacillati</taxon>
        <taxon>Bacillota</taxon>
        <taxon>Clostridia</taxon>
        <taxon>Eubacteriales</taxon>
        <taxon>Clostridiaceae</taxon>
        <taxon>Clostridium</taxon>
    </lineage>
</organism>
<name>A0A099I3Q5_CLOIN</name>
<dbReference type="Proteomes" id="UP001203972">
    <property type="component" value="Unassembled WGS sequence"/>
</dbReference>
<feature type="domain" description="Methyltransferase" evidence="4">
    <location>
        <begin position="43"/>
        <end position="138"/>
    </location>
</feature>
<dbReference type="AlphaFoldDB" id="A0A099I3Q5"/>
<accession>A0A099I3Q5</accession>
<dbReference type="InterPro" id="IPR041698">
    <property type="entry name" value="Methyltransf_25"/>
</dbReference>
<gene>
    <name evidence="5" type="ORF">CIAN88_18225</name>
    <name evidence="6" type="ORF">MKC95_09115</name>
</gene>
<dbReference type="GO" id="GO:0008168">
    <property type="term" value="F:methyltransferase activity"/>
    <property type="evidence" value="ECO:0007669"/>
    <property type="project" value="UniProtKB-KW"/>
</dbReference>
<dbReference type="Pfam" id="PF13649">
    <property type="entry name" value="Methyltransf_25"/>
    <property type="match status" value="1"/>
</dbReference>
<keyword evidence="3" id="KW-0949">S-adenosyl-L-methionine</keyword>
<keyword evidence="1 5" id="KW-0489">Methyltransferase</keyword>
<evidence type="ECO:0000313" key="6">
    <source>
        <dbReference type="EMBL" id="MCR0232927.1"/>
    </source>
</evidence>
<sequence>MELQELYEHFEEEKRLFHGYASQVEYLTTMHYIHQYANTQAQILEIGAGCGAYSLALAKEGYSLTAVEPVKKHVQIMESRKTRDMDITILECDAAHLPEDWNSKFDMVLCFGPLYHLSKTQEQLQAIEAACRVCKNKGILMFAYIPHDMVMATETMHVEGFLTGDEFDAKTLQLHNDPFVFHDEQSIDELFHPFPLEKLKHVAADGLAELMSERINRFTAEEFQVWMRYHLKTCEKPSFLGHSNHNLFIARKNSR</sequence>
<dbReference type="PANTHER" id="PTHR43464">
    <property type="entry name" value="METHYLTRANSFERASE"/>
    <property type="match status" value="1"/>
</dbReference>
<dbReference type="GO" id="GO:0032259">
    <property type="term" value="P:methylation"/>
    <property type="evidence" value="ECO:0007669"/>
    <property type="project" value="UniProtKB-KW"/>
</dbReference>
<dbReference type="Proteomes" id="UP000030008">
    <property type="component" value="Unassembled WGS sequence"/>
</dbReference>
<comment type="caution">
    <text evidence="5">The sequence shown here is derived from an EMBL/GenBank/DDBJ whole genome shotgun (WGS) entry which is preliminary data.</text>
</comment>
<dbReference type="SUPFAM" id="SSF53335">
    <property type="entry name" value="S-adenosyl-L-methionine-dependent methyltransferases"/>
    <property type="match status" value="1"/>
</dbReference>
<dbReference type="PANTHER" id="PTHR43464:SF19">
    <property type="entry name" value="UBIQUINONE BIOSYNTHESIS O-METHYLTRANSFERASE, MITOCHONDRIAL"/>
    <property type="match status" value="1"/>
</dbReference>